<evidence type="ECO:0000256" key="2">
    <source>
        <dbReference type="SAM" id="SignalP"/>
    </source>
</evidence>
<dbReference type="InterPro" id="IPR000189">
    <property type="entry name" value="Transglyc_AS"/>
</dbReference>
<dbReference type="PANTHER" id="PTHR37423">
    <property type="entry name" value="SOLUBLE LYTIC MUREIN TRANSGLYCOSYLASE-RELATED"/>
    <property type="match status" value="1"/>
</dbReference>
<feature type="domain" description="LysM" evidence="3">
    <location>
        <begin position="475"/>
        <end position="519"/>
    </location>
</feature>
<dbReference type="InterPro" id="IPR008258">
    <property type="entry name" value="Transglycosylase_SLT_dom_1"/>
</dbReference>
<dbReference type="PROSITE" id="PS00922">
    <property type="entry name" value="TRANSGLYCOSYLASE"/>
    <property type="match status" value="1"/>
</dbReference>
<dbReference type="RefSeq" id="WP_378015586.1">
    <property type="nucleotide sequence ID" value="NZ_JBHSKT010000001.1"/>
</dbReference>
<dbReference type="PANTHER" id="PTHR37423:SF2">
    <property type="entry name" value="MEMBRANE-BOUND LYTIC MUREIN TRANSGLYCOSYLASE C"/>
    <property type="match status" value="1"/>
</dbReference>
<dbReference type="SMART" id="SM00257">
    <property type="entry name" value="LysM"/>
    <property type="match status" value="2"/>
</dbReference>
<dbReference type="Pfam" id="PF01464">
    <property type="entry name" value="SLT"/>
    <property type="match status" value="1"/>
</dbReference>
<protein>
    <submittedName>
        <fullName evidence="4">LysM peptidoglycan-binding domain-containing protein</fullName>
    </submittedName>
</protein>
<dbReference type="SUPFAM" id="SSF53955">
    <property type="entry name" value="Lysozyme-like"/>
    <property type="match status" value="1"/>
</dbReference>
<dbReference type="Gene3D" id="1.10.530.10">
    <property type="match status" value="1"/>
</dbReference>
<evidence type="ECO:0000313" key="4">
    <source>
        <dbReference type="EMBL" id="MFC5269204.1"/>
    </source>
</evidence>
<dbReference type="InterPro" id="IPR036779">
    <property type="entry name" value="LysM_dom_sf"/>
</dbReference>
<organism evidence="4 5">
    <name type="scientific">Adhaeribacter terreus</name>
    <dbReference type="NCBI Taxonomy" id="529703"/>
    <lineage>
        <taxon>Bacteria</taxon>
        <taxon>Pseudomonadati</taxon>
        <taxon>Bacteroidota</taxon>
        <taxon>Cytophagia</taxon>
        <taxon>Cytophagales</taxon>
        <taxon>Hymenobacteraceae</taxon>
        <taxon>Adhaeribacter</taxon>
    </lineage>
</organism>
<evidence type="ECO:0000313" key="5">
    <source>
        <dbReference type="Proteomes" id="UP001596161"/>
    </source>
</evidence>
<dbReference type="CDD" id="cd00118">
    <property type="entry name" value="LysM"/>
    <property type="match status" value="2"/>
</dbReference>
<evidence type="ECO:0000259" key="3">
    <source>
        <dbReference type="PROSITE" id="PS51782"/>
    </source>
</evidence>
<dbReference type="SUPFAM" id="SSF54106">
    <property type="entry name" value="LysM domain"/>
    <property type="match status" value="2"/>
</dbReference>
<dbReference type="PROSITE" id="PS51782">
    <property type="entry name" value="LYSM"/>
    <property type="match status" value="2"/>
</dbReference>
<feature type="domain" description="LysM" evidence="3">
    <location>
        <begin position="375"/>
        <end position="418"/>
    </location>
</feature>
<name>A0ABW0E8M5_9BACT</name>
<reference evidence="5" key="1">
    <citation type="journal article" date="2019" name="Int. J. Syst. Evol. Microbiol.">
        <title>The Global Catalogue of Microorganisms (GCM) 10K type strain sequencing project: providing services to taxonomists for standard genome sequencing and annotation.</title>
        <authorList>
            <consortium name="The Broad Institute Genomics Platform"/>
            <consortium name="The Broad Institute Genome Sequencing Center for Infectious Disease"/>
            <person name="Wu L."/>
            <person name="Ma J."/>
        </authorList>
    </citation>
    <scope>NUCLEOTIDE SEQUENCE [LARGE SCALE GENOMIC DNA]</scope>
    <source>
        <strain evidence="5">KACC 12602</strain>
    </source>
</reference>
<dbReference type="InterPro" id="IPR023346">
    <property type="entry name" value="Lysozyme-like_dom_sf"/>
</dbReference>
<dbReference type="InterPro" id="IPR018392">
    <property type="entry name" value="LysM"/>
</dbReference>
<feature type="signal peptide" evidence="2">
    <location>
        <begin position="1"/>
        <end position="21"/>
    </location>
</feature>
<dbReference type="EMBL" id="JBHSKT010000001">
    <property type="protein sequence ID" value="MFC5269204.1"/>
    <property type="molecule type" value="Genomic_DNA"/>
</dbReference>
<sequence length="522" mass="58854">MKFGKLFLVTLFISVWHTAIADTDRNTGLQKKLSKDSVSLKLDSTFFLPEHFALFSELIPNEPDEVIQDRLSCIKSSIPLTFNPFVRSYVDYFTIRNRKYTRRMLERENLYFPLFEKYLKKHNMPLELKYLAVVESALNPKAKSHVGALGLWQFMPATGGDFKLVQNSFYDERMDPEKSTEAACKFLRQLHNMFGDWELALAAYNCGPGNVRKAIKRAGGGQQTFWAIFPYLPKETRGYVPSFTAVMYAMNYAGHHKISSDSIQFAIATDTVLLNQGLDLAKFSAELNMTPEALKNLNPALKKDFIPETVRNFAIKVPAEKRPVIAQNRSTIFQNARYLTPKPVQPKLIPQEPVMIAKQTPEKQPDSAADNAQKMPYVVQRGDNLGKIAKEHNVSIEDLKTWNNLKNTMVFANQKLVIHQPAVADSAQTNALASAEVKTTEETVVETKPAPVQIVKASHNKKAVSKKTAPKTPIIIHSVQPGDTLWNISKKYEGITVEEIKKKNNLKSNELKPGQKLVISLS</sequence>
<comment type="caution">
    <text evidence="4">The sequence shown here is derived from an EMBL/GenBank/DDBJ whole genome shotgun (WGS) entry which is preliminary data.</text>
</comment>
<dbReference type="Proteomes" id="UP001596161">
    <property type="component" value="Unassembled WGS sequence"/>
</dbReference>
<comment type="similarity">
    <text evidence="1">Belongs to the transglycosylase Slt family.</text>
</comment>
<accession>A0ABW0E8M5</accession>
<dbReference type="Pfam" id="PF01476">
    <property type="entry name" value="LysM"/>
    <property type="match status" value="2"/>
</dbReference>
<keyword evidence="2" id="KW-0732">Signal</keyword>
<dbReference type="CDD" id="cd16894">
    <property type="entry name" value="MltD-like"/>
    <property type="match status" value="1"/>
</dbReference>
<keyword evidence="5" id="KW-1185">Reference proteome</keyword>
<dbReference type="Gene3D" id="3.10.350.10">
    <property type="entry name" value="LysM domain"/>
    <property type="match status" value="2"/>
</dbReference>
<gene>
    <name evidence="4" type="ORF">ACFPIB_01195</name>
</gene>
<feature type="chain" id="PRO_5047264638" evidence="2">
    <location>
        <begin position="22"/>
        <end position="522"/>
    </location>
</feature>
<evidence type="ECO:0000256" key="1">
    <source>
        <dbReference type="ARBA" id="ARBA00007734"/>
    </source>
</evidence>
<proteinExistence type="inferred from homology"/>